<keyword evidence="4" id="KW-1185">Reference proteome</keyword>
<dbReference type="PANTHER" id="PTHR42852:SF13">
    <property type="entry name" value="PROTEIN DIPZ"/>
    <property type="match status" value="1"/>
</dbReference>
<dbReference type="AlphaFoldDB" id="A0A5C5XR44"/>
<dbReference type="InterPro" id="IPR013766">
    <property type="entry name" value="Thioredoxin_domain"/>
</dbReference>
<evidence type="ECO:0000313" key="3">
    <source>
        <dbReference type="EMBL" id="TWT65128.1"/>
    </source>
</evidence>
<dbReference type="OrthoDB" id="279898at2"/>
<name>A0A5C5XR44_9BACT</name>
<dbReference type="SUPFAM" id="SSF52833">
    <property type="entry name" value="Thioredoxin-like"/>
    <property type="match status" value="1"/>
</dbReference>
<accession>A0A5C5XR44</accession>
<dbReference type="Proteomes" id="UP000318053">
    <property type="component" value="Unassembled WGS sequence"/>
</dbReference>
<proteinExistence type="predicted"/>
<evidence type="ECO:0000313" key="4">
    <source>
        <dbReference type="Proteomes" id="UP000318053"/>
    </source>
</evidence>
<evidence type="ECO:0000256" key="1">
    <source>
        <dbReference type="SAM" id="SignalP"/>
    </source>
</evidence>
<dbReference type="InterPro" id="IPR013740">
    <property type="entry name" value="Redoxin"/>
</dbReference>
<dbReference type="GO" id="GO:0016491">
    <property type="term" value="F:oxidoreductase activity"/>
    <property type="evidence" value="ECO:0007669"/>
    <property type="project" value="InterPro"/>
</dbReference>
<comment type="caution">
    <text evidence="3">The sequence shown here is derived from an EMBL/GenBank/DDBJ whole genome shotgun (WGS) entry which is preliminary data.</text>
</comment>
<keyword evidence="1" id="KW-0732">Signal</keyword>
<gene>
    <name evidence="3" type="ORF">CA85_34750</name>
</gene>
<feature type="signal peptide" evidence="1">
    <location>
        <begin position="1"/>
        <end position="25"/>
    </location>
</feature>
<dbReference type="PANTHER" id="PTHR42852">
    <property type="entry name" value="THIOL:DISULFIDE INTERCHANGE PROTEIN DSBE"/>
    <property type="match status" value="1"/>
</dbReference>
<feature type="chain" id="PRO_5022673420" evidence="1">
    <location>
        <begin position="26"/>
        <end position="198"/>
    </location>
</feature>
<evidence type="ECO:0000259" key="2">
    <source>
        <dbReference type="PROSITE" id="PS51352"/>
    </source>
</evidence>
<dbReference type="InterPro" id="IPR036249">
    <property type="entry name" value="Thioredoxin-like_sf"/>
</dbReference>
<dbReference type="EMBL" id="SJPK01000008">
    <property type="protein sequence ID" value="TWT65128.1"/>
    <property type="molecule type" value="Genomic_DNA"/>
</dbReference>
<dbReference type="Gene3D" id="3.40.30.10">
    <property type="entry name" value="Glutaredoxin"/>
    <property type="match status" value="1"/>
</dbReference>
<dbReference type="PROSITE" id="PS51352">
    <property type="entry name" value="THIOREDOXIN_2"/>
    <property type="match status" value="1"/>
</dbReference>
<organism evidence="3 4">
    <name type="scientific">Allorhodopirellula solitaria</name>
    <dbReference type="NCBI Taxonomy" id="2527987"/>
    <lineage>
        <taxon>Bacteria</taxon>
        <taxon>Pseudomonadati</taxon>
        <taxon>Planctomycetota</taxon>
        <taxon>Planctomycetia</taxon>
        <taxon>Pirellulales</taxon>
        <taxon>Pirellulaceae</taxon>
        <taxon>Allorhodopirellula</taxon>
    </lineage>
</organism>
<feature type="domain" description="Thioredoxin" evidence="2">
    <location>
        <begin position="40"/>
        <end position="198"/>
    </location>
</feature>
<dbReference type="CDD" id="cd02970">
    <property type="entry name" value="PRX_like2"/>
    <property type="match status" value="1"/>
</dbReference>
<reference evidence="3 4" key="1">
    <citation type="submission" date="2019-02" db="EMBL/GenBank/DDBJ databases">
        <title>Deep-cultivation of Planctomycetes and their phenomic and genomic characterization uncovers novel biology.</title>
        <authorList>
            <person name="Wiegand S."/>
            <person name="Jogler M."/>
            <person name="Boedeker C."/>
            <person name="Pinto D."/>
            <person name="Vollmers J."/>
            <person name="Rivas-Marin E."/>
            <person name="Kohn T."/>
            <person name="Peeters S.H."/>
            <person name="Heuer A."/>
            <person name="Rast P."/>
            <person name="Oberbeckmann S."/>
            <person name="Bunk B."/>
            <person name="Jeske O."/>
            <person name="Meyerdierks A."/>
            <person name="Storesund J.E."/>
            <person name="Kallscheuer N."/>
            <person name="Luecker S."/>
            <person name="Lage O.M."/>
            <person name="Pohl T."/>
            <person name="Merkel B.J."/>
            <person name="Hornburger P."/>
            <person name="Mueller R.-W."/>
            <person name="Bruemmer F."/>
            <person name="Labrenz M."/>
            <person name="Spormann A.M."/>
            <person name="Op Den Camp H."/>
            <person name="Overmann J."/>
            <person name="Amann R."/>
            <person name="Jetten M.S.M."/>
            <person name="Mascher T."/>
            <person name="Medema M.H."/>
            <person name="Devos D.P."/>
            <person name="Kaster A.-K."/>
            <person name="Ovreas L."/>
            <person name="Rohde M."/>
            <person name="Galperin M.Y."/>
            <person name="Jogler C."/>
        </authorList>
    </citation>
    <scope>NUCLEOTIDE SEQUENCE [LARGE SCALE GENOMIC DNA]</scope>
    <source>
        <strain evidence="3 4">CA85</strain>
    </source>
</reference>
<protein>
    <submittedName>
        <fullName evidence="3">Redoxin</fullName>
    </submittedName>
</protein>
<sequence precursor="true">MKTAMPLLATCSFLLATVAAVPVMAQSDAANRSKGSGTKLAEGQTAKDFTLPAVAGELSGDVKFSEVNEKGPVVVVVLRGYPGYQCPACSAQVADLVKHADQFAEKGVRVLLVYPGDESQLAKHADEFLHGTKLPRPMTFLLDPGYQFTNAYGLRWDAPRETAYPSTIVVDRSGKISFMNVSNSHRGRVKADDVLAAL</sequence>
<dbReference type="Pfam" id="PF08534">
    <property type="entry name" value="Redoxin"/>
    <property type="match status" value="1"/>
</dbReference>
<dbReference type="InterPro" id="IPR050553">
    <property type="entry name" value="Thioredoxin_ResA/DsbE_sf"/>
</dbReference>